<evidence type="ECO:0000256" key="1">
    <source>
        <dbReference type="SAM" id="MobiDB-lite"/>
    </source>
</evidence>
<sequence length="76" mass="8092">METINDNLTERDDPREDQLGENSGNDHAKGTHPTVQDKPDDERVKTVAPDNDSGAPGPPAEESASNKGQGPKGENL</sequence>
<dbReference type="AlphaFoldDB" id="A0A367GSV9"/>
<feature type="compositionally biased region" description="Basic and acidic residues" evidence="1">
    <location>
        <begin position="8"/>
        <end position="45"/>
    </location>
</feature>
<keyword evidence="3" id="KW-1185">Reference proteome</keyword>
<protein>
    <submittedName>
        <fullName evidence="2">Uncharacterized protein</fullName>
    </submittedName>
</protein>
<dbReference type="RefSeq" id="WP_114003886.1">
    <property type="nucleotide sequence ID" value="NZ_QGDC01000002.1"/>
</dbReference>
<reference evidence="2 3" key="1">
    <citation type="submission" date="2018-05" db="EMBL/GenBank/DDBJ databases">
        <title>Mucilaginibacter hurinus sp. nov., isolated from briquette warehouse soil.</title>
        <authorList>
            <person name="Choi L."/>
        </authorList>
    </citation>
    <scope>NUCLEOTIDE SEQUENCE [LARGE SCALE GENOMIC DNA]</scope>
    <source>
        <strain evidence="2 3">ZR32</strain>
    </source>
</reference>
<proteinExistence type="predicted"/>
<comment type="caution">
    <text evidence="2">The sequence shown here is derived from an EMBL/GenBank/DDBJ whole genome shotgun (WGS) entry which is preliminary data.</text>
</comment>
<organism evidence="2 3">
    <name type="scientific">Mucilaginibacter hurinus</name>
    <dbReference type="NCBI Taxonomy" id="2201324"/>
    <lineage>
        <taxon>Bacteria</taxon>
        <taxon>Pseudomonadati</taxon>
        <taxon>Bacteroidota</taxon>
        <taxon>Sphingobacteriia</taxon>
        <taxon>Sphingobacteriales</taxon>
        <taxon>Sphingobacteriaceae</taxon>
        <taxon>Mucilaginibacter</taxon>
    </lineage>
</organism>
<name>A0A367GSV9_9SPHI</name>
<feature type="region of interest" description="Disordered" evidence="1">
    <location>
        <begin position="1"/>
        <end position="76"/>
    </location>
</feature>
<dbReference type="Proteomes" id="UP000253209">
    <property type="component" value="Unassembled WGS sequence"/>
</dbReference>
<accession>A0A367GSV9</accession>
<dbReference type="OrthoDB" id="797974at2"/>
<dbReference type="EMBL" id="QGDC01000002">
    <property type="protein sequence ID" value="RCH55851.1"/>
    <property type="molecule type" value="Genomic_DNA"/>
</dbReference>
<evidence type="ECO:0000313" key="3">
    <source>
        <dbReference type="Proteomes" id="UP000253209"/>
    </source>
</evidence>
<gene>
    <name evidence="2" type="ORF">DJ568_03590</name>
</gene>
<evidence type="ECO:0000313" key="2">
    <source>
        <dbReference type="EMBL" id="RCH55851.1"/>
    </source>
</evidence>